<organism>
    <name type="scientific">Pichia sorbitophila (strain ATCC MYA-4447 / BCRC 22081 / CBS 7064 / NBRC 10061 / NRRL Y-12695)</name>
    <name type="common">Hybrid yeast</name>
    <dbReference type="NCBI Taxonomy" id="559304"/>
    <lineage>
        <taxon>Eukaryota</taxon>
        <taxon>Fungi</taxon>
        <taxon>Dikarya</taxon>
        <taxon>Ascomycota</taxon>
        <taxon>Saccharomycotina</taxon>
        <taxon>Pichiomycetes</taxon>
        <taxon>Debaryomycetaceae</taxon>
        <taxon>Millerozyma</taxon>
    </lineage>
</organism>
<keyword evidence="6" id="KW-0375">Hydrogen ion transport</keyword>
<gene>
    <name evidence="7" type="primary">atp8</name>
</gene>
<proteinExistence type="inferred from homology"/>
<dbReference type="Pfam" id="PF05933">
    <property type="entry name" value="Fun_ATP-synt_8"/>
    <property type="match status" value="1"/>
</dbReference>
<dbReference type="GO" id="GO:0005743">
    <property type="term" value="C:mitochondrial inner membrane"/>
    <property type="evidence" value="ECO:0007669"/>
    <property type="project" value="UniProtKB-SubCell"/>
</dbReference>
<geneLocation type="mitochondrion" evidence="7"/>
<keyword evidence="3 6" id="KW-0812">Transmembrane</keyword>
<keyword evidence="6" id="KW-0066">ATP synthesis</keyword>
<keyword evidence="4 6" id="KW-1133">Transmembrane helix</keyword>
<keyword evidence="6" id="KW-0138">CF(0)</keyword>
<evidence type="ECO:0000256" key="1">
    <source>
        <dbReference type="ARBA" id="ARBA00004167"/>
    </source>
</evidence>
<dbReference type="STRING" id="559304.C7U011"/>
<dbReference type="InParanoid" id="C7U011"/>
<comment type="subcellular location">
    <subcellularLocation>
        <location evidence="1">Membrane</location>
        <topology evidence="1">Single-pass membrane protein</topology>
    </subcellularLocation>
    <subcellularLocation>
        <location evidence="6">Mitochondrion inner membrane</location>
        <topology evidence="6">Single-pass membrane protein</topology>
    </subcellularLocation>
</comment>
<name>C7U011_PICSO</name>
<keyword evidence="6" id="KW-0406">Ion transport</keyword>
<feature type="transmembrane region" description="Helical" evidence="6">
    <location>
        <begin position="6"/>
        <end position="32"/>
    </location>
</feature>
<dbReference type="GO" id="GO:0015078">
    <property type="term" value="F:proton transmembrane transporter activity"/>
    <property type="evidence" value="ECO:0007669"/>
    <property type="project" value="UniProtKB-UniRule"/>
</dbReference>
<dbReference type="FunCoup" id="C7U011">
    <property type="interactions" value="142"/>
</dbReference>
<comment type="function">
    <text evidence="6">Mitochondrial membrane ATP synthase (F(1)F(0) ATP synthase or Complex V) produces ATP from ADP in the presence of a proton gradient across the membrane which is generated by electron transport complexes of the respiratory chain. F-type ATPases consist of two structural domains, F(1) - containing the extramembraneous catalytic core and F(0) - containing the membrane proton channel, linked together by a central stalk and a peripheral stalk. During catalysis, ATP synthesis in the catalytic domain of F(1) is coupled via a rotary mechanism of the central stalk subunits to proton translocation. Part of the complex F(0) domain. Minor subunit located with subunit a in the membrane.</text>
</comment>
<evidence type="ECO:0000313" key="7">
    <source>
        <dbReference type="EMBL" id="CAY39292.1"/>
    </source>
</evidence>
<dbReference type="GeneID" id="8454089"/>
<evidence type="ECO:0000256" key="5">
    <source>
        <dbReference type="ARBA" id="ARBA00023136"/>
    </source>
</evidence>
<keyword evidence="6" id="KW-0813">Transport</keyword>
<sequence length="48" mass="5591">MPQLVPFYFLNTLTFGITAISFIVYYSSTFILPNMTRTYMSRTIVTKT</sequence>
<dbReference type="InterPro" id="IPR009230">
    <property type="entry name" value="ATP_synth_su8_fun"/>
</dbReference>
<keyword evidence="5 6" id="KW-0472">Membrane</keyword>
<accession>C7U011</accession>
<comment type="similarity">
    <text evidence="2 6">Belongs to the ATPase protein 8 family.</text>
</comment>
<comment type="subunit">
    <text evidence="6">F-type ATPases have 2 components, CF(1) - the catalytic core - and CF(0) - the membrane proton channel.</text>
</comment>
<evidence type="ECO:0000256" key="3">
    <source>
        <dbReference type="ARBA" id="ARBA00022692"/>
    </source>
</evidence>
<reference evidence="7" key="1">
    <citation type="journal article" date="2009" name="FEMS Yeast Res.">
        <title>The complete mitochondrial genome of the yeast Pichia sorbitophila.</title>
        <authorList>
            <person name="Jung P.P."/>
            <person name="Schacherer J."/>
            <person name="Souciet J.-L."/>
            <person name="Potier S."/>
            <person name="Wincker P."/>
            <person name="de Montigny J."/>
        </authorList>
    </citation>
    <scope>NUCLEOTIDE SEQUENCE [LARGE SCALE GENOMIC DNA]</scope>
    <source>
        <strain evidence="7">ATCC MYA-4447 / BCRC 22081 / CBS 7064 / NBRC 10061 / NRRL Y-12695</strain>
    </source>
</reference>
<keyword evidence="6 7" id="KW-0496">Mitochondrion</keyword>
<protein>
    <recommendedName>
        <fullName evidence="6">ATP synthase protein 8</fullName>
    </recommendedName>
</protein>
<dbReference type="AlphaFoldDB" id="C7U011"/>
<dbReference type="EMBL" id="FN356025">
    <property type="protein sequence ID" value="CAY39292.1"/>
    <property type="molecule type" value="Genomic_DNA"/>
</dbReference>
<dbReference type="GO" id="GO:0015986">
    <property type="term" value="P:proton motive force-driven ATP synthesis"/>
    <property type="evidence" value="ECO:0007669"/>
    <property type="project" value="UniProtKB-UniRule"/>
</dbReference>
<dbReference type="GO" id="GO:0045259">
    <property type="term" value="C:proton-transporting ATP synthase complex"/>
    <property type="evidence" value="ECO:0007669"/>
    <property type="project" value="UniProtKB-KW"/>
</dbReference>
<evidence type="ECO:0000256" key="6">
    <source>
        <dbReference type="RuleBase" id="RU368038"/>
    </source>
</evidence>
<dbReference type="RefSeq" id="YP_003204922.1">
    <property type="nucleotide sequence ID" value="NC_013255.1"/>
</dbReference>
<evidence type="ECO:0000256" key="2">
    <source>
        <dbReference type="ARBA" id="ARBA00008892"/>
    </source>
</evidence>
<evidence type="ECO:0000256" key="4">
    <source>
        <dbReference type="ARBA" id="ARBA00022989"/>
    </source>
</evidence>